<dbReference type="Proteomes" id="UP000823749">
    <property type="component" value="Chromosome 6"/>
</dbReference>
<evidence type="ECO:0000256" key="1">
    <source>
        <dbReference type="SAM" id="SignalP"/>
    </source>
</evidence>
<evidence type="ECO:0000313" key="3">
    <source>
        <dbReference type="Proteomes" id="UP000823749"/>
    </source>
</evidence>
<keyword evidence="1" id="KW-0732">Signal</keyword>
<name>A0AAV6JZY1_9ERIC</name>
<proteinExistence type="predicted"/>
<protein>
    <submittedName>
        <fullName evidence="2">Uncharacterized protein</fullName>
    </submittedName>
</protein>
<keyword evidence="3" id="KW-1185">Reference proteome</keyword>
<gene>
    <name evidence="2" type="ORF">RHGRI_017976</name>
</gene>
<accession>A0AAV6JZY1</accession>
<organism evidence="2 3">
    <name type="scientific">Rhododendron griersonianum</name>
    <dbReference type="NCBI Taxonomy" id="479676"/>
    <lineage>
        <taxon>Eukaryota</taxon>
        <taxon>Viridiplantae</taxon>
        <taxon>Streptophyta</taxon>
        <taxon>Embryophyta</taxon>
        <taxon>Tracheophyta</taxon>
        <taxon>Spermatophyta</taxon>
        <taxon>Magnoliopsida</taxon>
        <taxon>eudicotyledons</taxon>
        <taxon>Gunneridae</taxon>
        <taxon>Pentapetalae</taxon>
        <taxon>asterids</taxon>
        <taxon>Ericales</taxon>
        <taxon>Ericaceae</taxon>
        <taxon>Ericoideae</taxon>
        <taxon>Rhodoreae</taxon>
        <taxon>Rhododendron</taxon>
    </lineage>
</organism>
<dbReference type="PROSITE" id="PS51257">
    <property type="entry name" value="PROKAR_LIPOPROTEIN"/>
    <property type="match status" value="1"/>
</dbReference>
<reference evidence="2 3" key="1">
    <citation type="submission" date="2020-08" db="EMBL/GenBank/DDBJ databases">
        <title>Plant Genome Project.</title>
        <authorList>
            <person name="Zhang R.-G."/>
        </authorList>
    </citation>
    <scope>NUCLEOTIDE SEQUENCE [LARGE SCALE GENOMIC DNA]</scope>
    <source>
        <strain evidence="2">WSP0</strain>
        <tissue evidence="2">Leaf</tissue>
    </source>
</reference>
<dbReference type="EMBL" id="JACTNZ010000006">
    <property type="protein sequence ID" value="KAG5545673.1"/>
    <property type="molecule type" value="Genomic_DNA"/>
</dbReference>
<feature type="chain" id="PRO_5043854324" evidence="1">
    <location>
        <begin position="28"/>
        <end position="79"/>
    </location>
</feature>
<evidence type="ECO:0000313" key="2">
    <source>
        <dbReference type="EMBL" id="KAG5545673.1"/>
    </source>
</evidence>
<feature type="signal peptide" evidence="1">
    <location>
        <begin position="1"/>
        <end position="27"/>
    </location>
</feature>
<sequence length="79" mass="8616">MGVSRGMILVFLIGLIGCSLLIGSTEANIDVGYHGAIEDPENGHELPRYHVDGYEPSTRKLSEGFDDETLLQDDMVLGH</sequence>
<comment type="caution">
    <text evidence="2">The sequence shown here is derived from an EMBL/GenBank/DDBJ whole genome shotgun (WGS) entry which is preliminary data.</text>
</comment>
<dbReference type="AlphaFoldDB" id="A0AAV6JZY1"/>